<dbReference type="EMBL" id="MU007015">
    <property type="protein sequence ID" value="KAF2434820.1"/>
    <property type="molecule type" value="Genomic_DNA"/>
</dbReference>
<gene>
    <name evidence="2" type="ORF">EJ08DRAFT_685741</name>
</gene>
<comment type="caution">
    <text evidence="2">The sequence shown here is derived from an EMBL/GenBank/DDBJ whole genome shotgun (WGS) entry which is preliminary data.</text>
</comment>
<dbReference type="Pfam" id="PF07956">
    <property type="entry name" value="DUF1690"/>
    <property type="match status" value="1"/>
</dbReference>
<dbReference type="InterPro" id="IPR012471">
    <property type="entry name" value="DUF1690"/>
</dbReference>
<feature type="region of interest" description="Disordered" evidence="1">
    <location>
        <begin position="1"/>
        <end position="44"/>
    </location>
</feature>
<name>A0A9P4P046_9PEZI</name>
<feature type="compositionally biased region" description="Polar residues" evidence="1">
    <location>
        <begin position="34"/>
        <end position="44"/>
    </location>
</feature>
<evidence type="ECO:0000256" key="1">
    <source>
        <dbReference type="SAM" id="MobiDB-lite"/>
    </source>
</evidence>
<reference evidence="2" key="1">
    <citation type="journal article" date="2020" name="Stud. Mycol.">
        <title>101 Dothideomycetes genomes: a test case for predicting lifestyles and emergence of pathogens.</title>
        <authorList>
            <person name="Haridas S."/>
            <person name="Albert R."/>
            <person name="Binder M."/>
            <person name="Bloem J."/>
            <person name="Labutti K."/>
            <person name="Salamov A."/>
            <person name="Andreopoulos B."/>
            <person name="Baker S."/>
            <person name="Barry K."/>
            <person name="Bills G."/>
            <person name="Bluhm B."/>
            <person name="Cannon C."/>
            <person name="Castanera R."/>
            <person name="Culley D."/>
            <person name="Daum C."/>
            <person name="Ezra D."/>
            <person name="Gonzalez J."/>
            <person name="Henrissat B."/>
            <person name="Kuo A."/>
            <person name="Liang C."/>
            <person name="Lipzen A."/>
            <person name="Lutzoni F."/>
            <person name="Magnuson J."/>
            <person name="Mondo S."/>
            <person name="Nolan M."/>
            <person name="Ohm R."/>
            <person name="Pangilinan J."/>
            <person name="Park H.-J."/>
            <person name="Ramirez L."/>
            <person name="Alfaro M."/>
            <person name="Sun H."/>
            <person name="Tritt A."/>
            <person name="Yoshinaga Y."/>
            <person name="Zwiers L.-H."/>
            <person name="Turgeon B."/>
            <person name="Goodwin S."/>
            <person name="Spatafora J."/>
            <person name="Crous P."/>
            <person name="Grigoriev I."/>
        </authorList>
    </citation>
    <scope>NUCLEOTIDE SEQUENCE</scope>
    <source>
        <strain evidence="2">CBS 130266</strain>
    </source>
</reference>
<dbReference type="AlphaFoldDB" id="A0A9P4P046"/>
<feature type="region of interest" description="Disordered" evidence="1">
    <location>
        <begin position="65"/>
        <end position="93"/>
    </location>
</feature>
<dbReference type="OrthoDB" id="5544375at2759"/>
<accession>A0A9P4P046</accession>
<evidence type="ECO:0000313" key="3">
    <source>
        <dbReference type="Proteomes" id="UP000800235"/>
    </source>
</evidence>
<dbReference type="Proteomes" id="UP000800235">
    <property type="component" value="Unassembled WGS sequence"/>
</dbReference>
<organism evidence="2 3">
    <name type="scientific">Tothia fuscella</name>
    <dbReference type="NCBI Taxonomy" id="1048955"/>
    <lineage>
        <taxon>Eukaryota</taxon>
        <taxon>Fungi</taxon>
        <taxon>Dikarya</taxon>
        <taxon>Ascomycota</taxon>
        <taxon>Pezizomycotina</taxon>
        <taxon>Dothideomycetes</taxon>
        <taxon>Pleosporomycetidae</taxon>
        <taxon>Venturiales</taxon>
        <taxon>Cylindrosympodiaceae</taxon>
        <taxon>Tothia</taxon>
    </lineage>
</organism>
<evidence type="ECO:0000313" key="2">
    <source>
        <dbReference type="EMBL" id="KAF2434820.1"/>
    </source>
</evidence>
<proteinExistence type="predicted"/>
<sequence>MGGNNSKPAPELSQHVFTADTPTRYSGGFVGALQDSTQSDTTRSALTELKIQSRVTSELERLANEEATKLKDLTSSTSQQQEEDGKPLSSETPTLMDRLAGDAAAKEKNAALSNSSVKKEIASLKEKLEKRKKVEAADPGVEKAKEALVQCLRINDRRPLDCWKEKEDFKREVGRLERAFVEKTVR</sequence>
<protein>
    <submittedName>
        <fullName evidence="2">Altered inheritance of mitochondria protein 13, mitochondrial</fullName>
    </submittedName>
</protein>
<keyword evidence="3" id="KW-1185">Reference proteome</keyword>